<dbReference type="EMBL" id="JABFDB010000023">
    <property type="protein sequence ID" value="NYZ22961.1"/>
    <property type="molecule type" value="Genomic_DNA"/>
</dbReference>
<accession>A0ABX2TF47</accession>
<feature type="compositionally biased region" description="Acidic residues" evidence="1">
    <location>
        <begin position="104"/>
        <end position="114"/>
    </location>
</feature>
<gene>
    <name evidence="2" type="ORF">HND93_24915</name>
</gene>
<evidence type="ECO:0000313" key="3">
    <source>
        <dbReference type="Proteomes" id="UP000584642"/>
    </source>
</evidence>
<dbReference type="Proteomes" id="UP000584642">
    <property type="component" value="Unassembled WGS sequence"/>
</dbReference>
<comment type="caution">
    <text evidence="2">The sequence shown here is derived from an EMBL/GenBank/DDBJ whole genome shotgun (WGS) entry which is preliminary data.</text>
</comment>
<sequence>MTSTMTLDTFRIGIVGQNESYSNQLYANGNQQLPVFINIQKQVFQNNQWVAVNLSSSEAASLRVVQYSSSTSPALPPGWSMDTSRNQYDQGLRGSATRSLALPDAEDGDGEDTAPESRSAEMRGSWQVFYLYLRAGTTVTPVTDYQFMAYVRLDDGTVYTTHSTVNSKPYESKITVSPQRPYVIRVDEMLDREGKPKRDDAYTSEYSKGCYVDVDVYYWPLPSSLRVMSQEFSNMGWWSNKLAYPYDKTDDGLRIGAALKDGVTSLTLGDIGSMPSGVSGTTNVPIVNGAGLLRALRYSCTCCSKSNSYDMLMNWSVTDNLGCVSKFVLKANSEDKGNTLNLLNA</sequence>
<feature type="region of interest" description="Disordered" evidence="1">
    <location>
        <begin position="70"/>
        <end position="119"/>
    </location>
</feature>
<reference evidence="2 3" key="1">
    <citation type="submission" date="2020-05" db="EMBL/GenBank/DDBJ databases">
        <title>Azospirillum oleiclasticum sp. nov, a nitrogen-fixing and heavy crude oil-emulsifying bacterium isolated from the crude oil of Yumen Oilfield.</title>
        <authorList>
            <person name="Wu D."/>
            <person name="Cai M."/>
            <person name="Zhang X."/>
        </authorList>
    </citation>
    <scope>NUCLEOTIDE SEQUENCE [LARGE SCALE GENOMIC DNA]</scope>
    <source>
        <strain evidence="2 3">ROY-1-1-2</strain>
    </source>
</reference>
<dbReference type="RefSeq" id="WP_180284739.1">
    <property type="nucleotide sequence ID" value="NZ_JABFDB010000023.1"/>
</dbReference>
<evidence type="ECO:0000256" key="1">
    <source>
        <dbReference type="SAM" id="MobiDB-lite"/>
    </source>
</evidence>
<name>A0ABX2TF47_9PROT</name>
<organism evidence="2 3">
    <name type="scientific">Azospirillum oleiclasticum</name>
    <dbReference type="NCBI Taxonomy" id="2735135"/>
    <lineage>
        <taxon>Bacteria</taxon>
        <taxon>Pseudomonadati</taxon>
        <taxon>Pseudomonadota</taxon>
        <taxon>Alphaproteobacteria</taxon>
        <taxon>Rhodospirillales</taxon>
        <taxon>Azospirillaceae</taxon>
        <taxon>Azospirillum</taxon>
    </lineage>
</organism>
<keyword evidence="3" id="KW-1185">Reference proteome</keyword>
<protein>
    <submittedName>
        <fullName evidence="2">Uncharacterized protein</fullName>
    </submittedName>
</protein>
<evidence type="ECO:0000313" key="2">
    <source>
        <dbReference type="EMBL" id="NYZ22961.1"/>
    </source>
</evidence>
<proteinExistence type="predicted"/>